<dbReference type="EMBL" id="LNQE01001590">
    <property type="protein sequence ID" value="KUG15077.1"/>
    <property type="molecule type" value="Genomic_DNA"/>
</dbReference>
<name>A0A0W8F2I6_9ZZZZ</name>
<sequence length="47" mass="5043">MAVDVNWGAIGLVSVLAFLIGWFIFGLLGAVILAIIVMVLMGIIKFH</sequence>
<accession>A0A0W8F2I6</accession>
<comment type="caution">
    <text evidence="2">The sequence shown here is derived from an EMBL/GenBank/DDBJ whole genome shotgun (WGS) entry which is preliminary data.</text>
</comment>
<dbReference type="AlphaFoldDB" id="A0A0W8F2I6"/>
<feature type="transmembrane region" description="Helical" evidence="1">
    <location>
        <begin position="12"/>
        <end position="44"/>
    </location>
</feature>
<reference evidence="2" key="1">
    <citation type="journal article" date="2015" name="Proc. Natl. Acad. Sci. U.S.A.">
        <title>Networks of energetic and metabolic interactions define dynamics in microbial communities.</title>
        <authorList>
            <person name="Embree M."/>
            <person name="Liu J.K."/>
            <person name="Al-Bassam M.M."/>
            <person name="Zengler K."/>
        </authorList>
    </citation>
    <scope>NUCLEOTIDE SEQUENCE</scope>
</reference>
<evidence type="ECO:0000313" key="2">
    <source>
        <dbReference type="EMBL" id="KUG15077.1"/>
    </source>
</evidence>
<keyword evidence="1" id="KW-0812">Transmembrane</keyword>
<keyword evidence="1" id="KW-1133">Transmembrane helix</keyword>
<evidence type="ECO:0000256" key="1">
    <source>
        <dbReference type="SAM" id="Phobius"/>
    </source>
</evidence>
<gene>
    <name evidence="2" type="ORF">ASZ90_015273</name>
</gene>
<organism evidence="2">
    <name type="scientific">hydrocarbon metagenome</name>
    <dbReference type="NCBI Taxonomy" id="938273"/>
    <lineage>
        <taxon>unclassified sequences</taxon>
        <taxon>metagenomes</taxon>
        <taxon>ecological metagenomes</taxon>
    </lineage>
</organism>
<keyword evidence="1" id="KW-0472">Membrane</keyword>
<protein>
    <submittedName>
        <fullName evidence="2">Uncharacterized protein</fullName>
    </submittedName>
</protein>
<proteinExistence type="predicted"/>